<dbReference type="EMBL" id="LT906470">
    <property type="protein sequence ID" value="SNV70937.1"/>
    <property type="molecule type" value="Genomic_DNA"/>
</dbReference>
<dbReference type="Pfam" id="PF11756">
    <property type="entry name" value="YgbA_NO"/>
    <property type="match status" value="1"/>
</dbReference>
<sequence length="115" mass="13956">MTVDEKRQLELKAMHQIIAIYCHNKHHTQKGDLCEECQKVWQYAEHRIDVCPHMDSKTFCSVCKTHCYEPTYREKIREIMRYGGPRMLFVSPIMVIRHMYLEWKDRKRSITSHED</sequence>
<evidence type="ECO:0000313" key="1">
    <source>
        <dbReference type="EMBL" id="SNV70937.1"/>
    </source>
</evidence>
<dbReference type="KEGG" id="vrm:44547418_01399"/>
<dbReference type="InterPro" id="IPR020483">
    <property type="entry name" value="Uncharacterised_YgbA"/>
</dbReference>
<reference evidence="1 2" key="1">
    <citation type="submission" date="2017-06" db="EMBL/GenBank/DDBJ databases">
        <authorList>
            <consortium name="Pathogen Informatics"/>
        </authorList>
    </citation>
    <scope>NUCLEOTIDE SEQUENCE [LARGE SCALE GENOMIC DNA]</scope>
    <source>
        <strain evidence="1 2">NCTC12018</strain>
    </source>
</reference>
<name>A0A239ZJ27_9FIRM</name>
<dbReference type="NCBIfam" id="NF007714">
    <property type="entry name" value="PRK10410.1-2"/>
    <property type="match status" value="1"/>
</dbReference>
<accession>A0A239ZJ27</accession>
<proteinExistence type="predicted"/>
<keyword evidence="2" id="KW-1185">Reference proteome</keyword>
<protein>
    <submittedName>
        <fullName evidence="1">Nitrous oxide-stimulated promoter</fullName>
    </submittedName>
</protein>
<gene>
    <name evidence="1" type="ORF">SAMEA44547418_01399</name>
</gene>
<dbReference type="RefSeq" id="WP_095066297.1">
    <property type="nucleotide sequence ID" value="NZ_LT906470.1"/>
</dbReference>
<organism evidence="1 2">
    <name type="scientific">Veillonella rodentium</name>
    <dbReference type="NCBI Taxonomy" id="248315"/>
    <lineage>
        <taxon>Bacteria</taxon>
        <taxon>Bacillati</taxon>
        <taxon>Bacillota</taxon>
        <taxon>Negativicutes</taxon>
        <taxon>Veillonellales</taxon>
        <taxon>Veillonellaceae</taxon>
        <taxon>Veillonella</taxon>
    </lineage>
</organism>
<evidence type="ECO:0000313" key="2">
    <source>
        <dbReference type="Proteomes" id="UP000214973"/>
    </source>
</evidence>
<dbReference type="AlphaFoldDB" id="A0A239ZJ27"/>
<dbReference type="Proteomes" id="UP000214973">
    <property type="component" value="Chromosome 1"/>
</dbReference>